<protein>
    <recommendedName>
        <fullName evidence="3">DUF3352 domain-containing protein</fullName>
    </recommendedName>
</protein>
<dbReference type="PATRIC" id="fig|1225176.3.peg.1554"/>
<dbReference type="InterPro" id="IPR015943">
    <property type="entry name" value="WD40/YVTN_repeat-like_dom_sf"/>
</dbReference>
<evidence type="ECO:0000313" key="2">
    <source>
        <dbReference type="Proteomes" id="UP000004478"/>
    </source>
</evidence>
<dbReference type="Gene3D" id="2.130.10.10">
    <property type="entry name" value="YVTN repeat-like/Quinoprotein amine dehydrogenase"/>
    <property type="match status" value="1"/>
</dbReference>
<sequence>MSNKKILIGLLLISVILGAIFYINKFGLSLSSKRNALELVSSEAVLVFETTEPVMAWNQLVTQPFWERLAELPALDQAQVQIMALDSVLGKSGRLERALKGNQFVISLHPVGKEEFDFLYTIAFNDKLGLEILKDLEDNLPELSRINTRSYSNVQIKEFQSLDLERNLSYTLLGNVFVASYSSFLIEEAIRYAQGGNLSNFKSAHNALFDALPNPKGLGVFRLSSPGFARILSGITRDTDLGMIQSFSRRGITANLELKFVDSKIVMEGSAFFPDGKALDFSTAAGGEIKKFQNLISNRTAVLHQYHLADLIQLKTMEDDGFEFTSTLKGDIQKELVEKGFFKNLTGELAFILFERIPNEPLDKVLLVQTRSIEQQKELLNSFALNLIRSEGEILPTDYYQQQEIFMISNEDFPAHLFGGKFQGFPDTYITVVDDILVFSNSSKSMKLFIDDVNNDNTWGKSLNQKVMLDNLNEEFGYHFLLPIPRFWSAVLEKSSPNWQPFFQKYAPQLKSMDLLSFKVRQKDKGNQVIMEWGYNLAPIKAVQDVLLTENRSVQFQNRLTYGPVIVQNFIDRSQEFVLQDLEHNLFLLSAEGEQVFGYPLDGPIVSEIFQVDFYKNGKLQLLFATENQLYIIDRLGNMIPGYPISILDETIVHLNLVDYNNTRDYRFFIGTAEGKLFLLDKNGTLLEGWDPKVISAPTAVKPAHHRIAGVGDRMVALSSAGELYFFNRRGEPEHGSPIRLGNGLSSDYILLERGSAKESRLVTITTDGEVVQVNLRGELTYRNQLLRPDRESKFALIKDQKEDRYLFVVHEYNKVTVLNNEYQTLFNVDIFSEELDFQFFSFGTDKNIFVIIDKNQEFIYLYNLEGSLLNTLPITGENQVVIRYSGSQNDYIIFTVSGNRFSEYRLPL</sequence>
<name>K1LCF5_CECL9</name>
<keyword evidence="2" id="KW-1185">Reference proteome</keyword>
<proteinExistence type="predicted"/>
<dbReference type="OrthoDB" id="1093345at2"/>
<dbReference type="SUPFAM" id="SSF69322">
    <property type="entry name" value="Tricorn protease domain 2"/>
    <property type="match status" value="1"/>
</dbReference>
<dbReference type="EMBL" id="AMGM01000016">
    <property type="protein sequence ID" value="EKB49907.1"/>
    <property type="molecule type" value="Genomic_DNA"/>
</dbReference>
<accession>K1LCF5</accession>
<dbReference type="Proteomes" id="UP000004478">
    <property type="component" value="Unassembled WGS sequence"/>
</dbReference>
<evidence type="ECO:0000313" key="1">
    <source>
        <dbReference type="EMBL" id="EKB49907.1"/>
    </source>
</evidence>
<comment type="caution">
    <text evidence="1">The sequence shown here is derived from an EMBL/GenBank/DDBJ whole genome shotgun (WGS) entry which is preliminary data.</text>
</comment>
<evidence type="ECO:0008006" key="3">
    <source>
        <dbReference type="Google" id="ProtNLM"/>
    </source>
</evidence>
<gene>
    <name evidence="1" type="ORF">B879_01460</name>
</gene>
<dbReference type="AlphaFoldDB" id="K1LCF5"/>
<organism evidence="1 2">
    <name type="scientific">Cecembia lonarensis (strain CCUG 58316 / KCTC 22772 / LW9)</name>
    <dbReference type="NCBI Taxonomy" id="1225176"/>
    <lineage>
        <taxon>Bacteria</taxon>
        <taxon>Pseudomonadati</taxon>
        <taxon>Bacteroidota</taxon>
        <taxon>Cytophagia</taxon>
        <taxon>Cytophagales</taxon>
        <taxon>Cyclobacteriaceae</taxon>
        <taxon>Cecembia</taxon>
    </lineage>
</organism>
<reference evidence="1 2" key="1">
    <citation type="journal article" date="2012" name="J. Bacteriol.">
        <title>Draft Genome Sequence of Cecembia lonarensis Strain LW9T, Isolated from Lonar Lake, a Haloalkaline Lake in India.</title>
        <authorList>
            <person name="Shivaji S."/>
            <person name="Ara S."/>
            <person name="Singh A."/>
            <person name="Pinnaka A.K."/>
        </authorList>
    </citation>
    <scope>NUCLEOTIDE SEQUENCE [LARGE SCALE GENOMIC DNA]</scope>
    <source>
        <strain evidence="1 2">LW9</strain>
    </source>
</reference>